<dbReference type="InterPro" id="IPR015424">
    <property type="entry name" value="PyrdxlP-dep_Trfase"/>
</dbReference>
<dbReference type="InterPro" id="IPR015421">
    <property type="entry name" value="PyrdxlP-dep_Trfase_major"/>
</dbReference>
<gene>
    <name evidence="1" type="ORF">FJU30_24695</name>
</gene>
<dbReference type="RefSeq" id="WP_150437616.1">
    <property type="nucleotide sequence ID" value="NZ_VYKJ01000020.1"/>
</dbReference>
<reference evidence="1 2" key="1">
    <citation type="submission" date="2019-09" db="EMBL/GenBank/DDBJ databases">
        <authorList>
            <person name="Li Y."/>
        </authorList>
    </citation>
    <scope>NUCLEOTIDE SEQUENCE [LARGE SCALE GENOMIC DNA]</scope>
    <source>
        <strain evidence="1 2">L3-3HA</strain>
    </source>
</reference>
<dbReference type="Gene3D" id="3.40.640.10">
    <property type="entry name" value="Type I PLP-dependent aspartate aminotransferase-like (Major domain)"/>
    <property type="match status" value="1"/>
</dbReference>
<dbReference type="OrthoDB" id="9804020at2"/>
<sequence>MTEIPMVDNRMVYRPCAVRDGPPVCAMVFIPRFNNPAGEVWPEADKRAVVSMADRAGATIIEDHIDGDAYFGDIRPWPRRAFSDRVILRSNDAKTISPDICLG</sequence>
<dbReference type="Proteomes" id="UP000335415">
    <property type="component" value="Unassembled WGS sequence"/>
</dbReference>
<dbReference type="SUPFAM" id="SSF53383">
    <property type="entry name" value="PLP-dependent transferases"/>
    <property type="match status" value="1"/>
</dbReference>
<proteinExistence type="predicted"/>
<evidence type="ECO:0000313" key="1">
    <source>
        <dbReference type="EMBL" id="KAA8995389.1"/>
    </source>
</evidence>
<accession>A0A5J5FQP6</accession>
<evidence type="ECO:0000313" key="2">
    <source>
        <dbReference type="Proteomes" id="UP000335415"/>
    </source>
</evidence>
<name>A0A5J5FQP6_9GAMM</name>
<dbReference type="AlphaFoldDB" id="A0A5J5FQP6"/>
<organism evidence="1 2">
    <name type="scientific">Affinibrenneria salicis</name>
    <dbReference type="NCBI Taxonomy" id="2590031"/>
    <lineage>
        <taxon>Bacteria</taxon>
        <taxon>Pseudomonadati</taxon>
        <taxon>Pseudomonadota</taxon>
        <taxon>Gammaproteobacteria</taxon>
        <taxon>Enterobacterales</taxon>
        <taxon>Pectobacteriaceae</taxon>
        <taxon>Affinibrenneria</taxon>
    </lineage>
</organism>
<comment type="caution">
    <text evidence="1">The sequence shown here is derived from an EMBL/GenBank/DDBJ whole genome shotgun (WGS) entry which is preliminary data.</text>
</comment>
<protein>
    <submittedName>
        <fullName evidence="1">Uncharacterized protein</fullName>
    </submittedName>
</protein>
<keyword evidence="2" id="KW-1185">Reference proteome</keyword>
<dbReference type="EMBL" id="VYKJ01000020">
    <property type="protein sequence ID" value="KAA8995389.1"/>
    <property type="molecule type" value="Genomic_DNA"/>
</dbReference>